<dbReference type="AlphaFoldDB" id="A0A919MXW4"/>
<comment type="caution">
    <text evidence="1">The sequence shown here is derived from an EMBL/GenBank/DDBJ whole genome shotgun (WGS) entry which is preliminary data.</text>
</comment>
<proteinExistence type="predicted"/>
<dbReference type="InterPro" id="IPR006748">
    <property type="entry name" value="NH2Glyco/OHUrea_AB-resist_kin"/>
</dbReference>
<evidence type="ECO:0000313" key="1">
    <source>
        <dbReference type="EMBL" id="GIE99413.1"/>
    </source>
</evidence>
<dbReference type="SUPFAM" id="SSF56112">
    <property type="entry name" value="Protein kinase-like (PK-like)"/>
    <property type="match status" value="1"/>
</dbReference>
<protein>
    <submittedName>
        <fullName evidence="1">Hydroxyurea phosphotransferase</fullName>
    </submittedName>
</protein>
<dbReference type="GO" id="GO:0016773">
    <property type="term" value="F:phosphotransferase activity, alcohol group as acceptor"/>
    <property type="evidence" value="ECO:0007669"/>
    <property type="project" value="InterPro"/>
</dbReference>
<dbReference type="EMBL" id="BOMV01000072">
    <property type="protein sequence ID" value="GIE99413.1"/>
    <property type="molecule type" value="Genomic_DNA"/>
</dbReference>
<dbReference type="GO" id="GO:0019748">
    <property type="term" value="P:secondary metabolic process"/>
    <property type="evidence" value="ECO:0007669"/>
    <property type="project" value="InterPro"/>
</dbReference>
<evidence type="ECO:0000313" key="2">
    <source>
        <dbReference type="Proteomes" id="UP000636960"/>
    </source>
</evidence>
<gene>
    <name evidence="1" type="ORF">Ari01nite_68780</name>
</gene>
<keyword evidence="2" id="KW-1185">Reference proteome</keyword>
<accession>A0A919MXW4</accession>
<reference evidence="1" key="1">
    <citation type="submission" date="2021-01" db="EMBL/GenBank/DDBJ databases">
        <title>Whole genome shotgun sequence of Actinoplanes rishiriensis NBRC 108556.</title>
        <authorList>
            <person name="Komaki H."/>
            <person name="Tamura T."/>
        </authorList>
    </citation>
    <scope>NUCLEOTIDE SEQUENCE</scope>
    <source>
        <strain evidence="1">NBRC 108556</strain>
    </source>
</reference>
<dbReference type="Pfam" id="PF04655">
    <property type="entry name" value="APH_6_hur"/>
    <property type="match status" value="1"/>
</dbReference>
<organism evidence="1 2">
    <name type="scientific">Paractinoplanes rishiriensis</name>
    <dbReference type="NCBI Taxonomy" id="1050105"/>
    <lineage>
        <taxon>Bacteria</taxon>
        <taxon>Bacillati</taxon>
        <taxon>Actinomycetota</taxon>
        <taxon>Actinomycetes</taxon>
        <taxon>Micromonosporales</taxon>
        <taxon>Micromonosporaceae</taxon>
        <taxon>Paractinoplanes</taxon>
    </lineage>
</organism>
<sequence>MLTIPDALIAAYQESEESDRIWIADLPRLAGEMLDRWGLRVDGEPACGMCALVVPVRDADGAGAVLKLQPIGDETVGEPVALGAWAGRGAVRLLRHDPGNGSMLLERLDATRTLDGVADDVAALRTLSANLAVLTAVAAPPGIRRLADVAADLLERAPAAATRSPHPALLRRCAHATAEVLPESGDRLLHWDLHYANVLAGVERAEWLAIDPKPLAGDPAFDLLPALHNRWDDVVATGDVARAVRRRFDLMVEVVGLDRQRAVRWTLARVLQQLIWNAETGGASWCADLEPDRAIAEAL</sequence>
<dbReference type="Proteomes" id="UP000636960">
    <property type="component" value="Unassembled WGS sequence"/>
</dbReference>
<name>A0A919MXW4_9ACTN</name>
<dbReference type="RefSeq" id="WP_203786413.1">
    <property type="nucleotide sequence ID" value="NZ_BOMV01000072.1"/>
</dbReference>
<dbReference type="InterPro" id="IPR011009">
    <property type="entry name" value="Kinase-like_dom_sf"/>
</dbReference>